<dbReference type="AlphaFoldDB" id="A0A1H9EQF9"/>
<dbReference type="Gene3D" id="1.10.760.10">
    <property type="entry name" value="Cytochrome c-like domain"/>
    <property type="match status" value="2"/>
</dbReference>
<dbReference type="InParanoid" id="A0A1H9EQF9"/>
<keyword evidence="10" id="KW-0575">Peroxidase</keyword>
<dbReference type="InterPro" id="IPR036909">
    <property type="entry name" value="Cyt_c-like_dom_sf"/>
</dbReference>
<dbReference type="PROSITE" id="PS51257">
    <property type="entry name" value="PROKAR_LIPOPROTEIN"/>
    <property type="match status" value="1"/>
</dbReference>
<evidence type="ECO:0000256" key="6">
    <source>
        <dbReference type="ARBA" id="ARBA00023004"/>
    </source>
</evidence>
<evidence type="ECO:0000313" key="11">
    <source>
        <dbReference type="Proteomes" id="UP000199021"/>
    </source>
</evidence>
<dbReference type="EMBL" id="FOFB01000007">
    <property type="protein sequence ID" value="SEQ27944.1"/>
    <property type="molecule type" value="Genomic_DNA"/>
</dbReference>
<dbReference type="GO" id="GO:0004130">
    <property type="term" value="F:cytochrome-c peroxidase activity"/>
    <property type="evidence" value="ECO:0007669"/>
    <property type="project" value="TreeGrafter"/>
</dbReference>
<sequence length="418" mass="47217">MRFRKLLPLLLPFLLFTACKQDYSILQDSVPDPLENINSPLRFSDADYEELRQELDIEQDINFPLAEIPSHLASRSRTTELTATQQRRAMLGRVLFYDRRVSVTGETSCATCHAQEFAFSDNKAFSDGIRGAHTARNSFPLGSVPSFLTAPTNSSLPAVGYYSPPPPDVPEPKFGRFFWDGRAKDIVEQSRETMSNPIEMGSNLEELADKLNQERIYQILGRKAFRDEELSPGDIILAIGDFMTTMSSTDTRYDDLQDLKTNRVPMSRILEDFTLSEVRGGEIYRTSCASCHHSSMAEPTVKMANNGLDRVYTDKGSGAVTGDVLRNGFFKTPFLRNLPLTAPYMHDGRFATLREVVDHYSEGIQDHPNLSPILRNDDGSVRNLHLSEYDKQALVDFLELTKDRTIQTAEHLSDPFIR</sequence>
<dbReference type="GO" id="GO:0020037">
    <property type="term" value="F:heme binding"/>
    <property type="evidence" value="ECO:0007669"/>
    <property type="project" value="InterPro"/>
</dbReference>
<accession>A0A1H9EQF9</accession>
<dbReference type="OrthoDB" id="9805202at2"/>
<feature type="signal peptide" evidence="8">
    <location>
        <begin position="1"/>
        <end position="20"/>
    </location>
</feature>
<dbReference type="GO" id="GO:0009055">
    <property type="term" value="F:electron transfer activity"/>
    <property type="evidence" value="ECO:0007669"/>
    <property type="project" value="InterPro"/>
</dbReference>
<evidence type="ECO:0000256" key="3">
    <source>
        <dbReference type="ARBA" id="ARBA00022723"/>
    </source>
</evidence>
<evidence type="ECO:0000259" key="9">
    <source>
        <dbReference type="PROSITE" id="PS51007"/>
    </source>
</evidence>
<feature type="chain" id="PRO_5011480498" evidence="8">
    <location>
        <begin position="21"/>
        <end position="418"/>
    </location>
</feature>
<dbReference type="Proteomes" id="UP000199021">
    <property type="component" value="Unassembled WGS sequence"/>
</dbReference>
<evidence type="ECO:0000256" key="8">
    <source>
        <dbReference type="SAM" id="SignalP"/>
    </source>
</evidence>
<dbReference type="RefSeq" id="WP_090167321.1">
    <property type="nucleotide sequence ID" value="NZ_FOFB01000007.1"/>
</dbReference>
<evidence type="ECO:0000256" key="7">
    <source>
        <dbReference type="PROSITE-ProRule" id="PRU00433"/>
    </source>
</evidence>
<evidence type="ECO:0000256" key="1">
    <source>
        <dbReference type="ARBA" id="ARBA00004196"/>
    </source>
</evidence>
<organism evidence="10 11">
    <name type="scientific">Neolewinella agarilytica</name>
    <dbReference type="NCBI Taxonomy" id="478744"/>
    <lineage>
        <taxon>Bacteria</taxon>
        <taxon>Pseudomonadati</taxon>
        <taxon>Bacteroidota</taxon>
        <taxon>Saprospiria</taxon>
        <taxon>Saprospirales</taxon>
        <taxon>Lewinellaceae</taxon>
        <taxon>Neolewinella</taxon>
    </lineage>
</organism>
<dbReference type="GO" id="GO:0046872">
    <property type="term" value="F:metal ion binding"/>
    <property type="evidence" value="ECO:0007669"/>
    <property type="project" value="UniProtKB-KW"/>
</dbReference>
<dbReference type="InterPro" id="IPR004852">
    <property type="entry name" value="Di-haem_cyt_c_peroxidsae"/>
</dbReference>
<dbReference type="PANTHER" id="PTHR30600">
    <property type="entry name" value="CYTOCHROME C PEROXIDASE-RELATED"/>
    <property type="match status" value="1"/>
</dbReference>
<keyword evidence="3 7" id="KW-0479">Metal-binding</keyword>
<name>A0A1H9EQF9_9BACT</name>
<dbReference type="Pfam" id="PF03150">
    <property type="entry name" value="CCP_MauG"/>
    <property type="match status" value="1"/>
</dbReference>
<keyword evidence="5" id="KW-0560">Oxidoreductase</keyword>
<evidence type="ECO:0000313" key="10">
    <source>
        <dbReference type="EMBL" id="SEQ27944.1"/>
    </source>
</evidence>
<protein>
    <submittedName>
        <fullName evidence="10">Cytochrome c peroxidase</fullName>
    </submittedName>
</protein>
<dbReference type="InterPro" id="IPR009056">
    <property type="entry name" value="Cyt_c-like_dom"/>
</dbReference>
<feature type="domain" description="Cytochrome c" evidence="9">
    <location>
        <begin position="275"/>
        <end position="402"/>
    </location>
</feature>
<comment type="subcellular location">
    <subcellularLocation>
        <location evidence="1">Cell envelope</location>
    </subcellularLocation>
</comment>
<keyword evidence="11" id="KW-1185">Reference proteome</keyword>
<reference evidence="11" key="1">
    <citation type="submission" date="2016-10" db="EMBL/GenBank/DDBJ databases">
        <authorList>
            <person name="Varghese N."/>
            <person name="Submissions S."/>
        </authorList>
    </citation>
    <scope>NUCLEOTIDE SEQUENCE [LARGE SCALE GENOMIC DNA]</scope>
    <source>
        <strain evidence="11">DSM 24740</strain>
    </source>
</reference>
<dbReference type="PANTHER" id="PTHR30600:SF10">
    <property type="entry name" value="BLL6722 PROTEIN"/>
    <property type="match status" value="1"/>
</dbReference>
<dbReference type="PROSITE" id="PS51007">
    <property type="entry name" value="CYTC"/>
    <property type="match status" value="1"/>
</dbReference>
<evidence type="ECO:0000256" key="5">
    <source>
        <dbReference type="ARBA" id="ARBA00023002"/>
    </source>
</evidence>
<evidence type="ECO:0000256" key="4">
    <source>
        <dbReference type="ARBA" id="ARBA00022729"/>
    </source>
</evidence>
<gene>
    <name evidence="10" type="ORF">SAMN05444359_107161</name>
</gene>
<dbReference type="InterPro" id="IPR051395">
    <property type="entry name" value="Cytochrome_c_Peroxidase/MauG"/>
</dbReference>
<evidence type="ECO:0000256" key="2">
    <source>
        <dbReference type="ARBA" id="ARBA00022617"/>
    </source>
</evidence>
<keyword evidence="6 7" id="KW-0408">Iron</keyword>
<keyword evidence="4 8" id="KW-0732">Signal</keyword>
<dbReference type="GO" id="GO:0030313">
    <property type="term" value="C:cell envelope"/>
    <property type="evidence" value="ECO:0007669"/>
    <property type="project" value="UniProtKB-SubCell"/>
</dbReference>
<proteinExistence type="predicted"/>
<keyword evidence="2 7" id="KW-0349">Heme</keyword>
<dbReference type="SUPFAM" id="SSF46626">
    <property type="entry name" value="Cytochrome c"/>
    <property type="match status" value="2"/>
</dbReference>